<proteinExistence type="predicted"/>
<evidence type="ECO:0000313" key="2">
    <source>
        <dbReference type="Proteomes" id="UP000653305"/>
    </source>
</evidence>
<evidence type="ECO:0000313" key="1">
    <source>
        <dbReference type="EMBL" id="GFP88104.1"/>
    </source>
</evidence>
<protein>
    <submittedName>
        <fullName evidence="1">ATP synthase subunit b chloroplastic</fullName>
    </submittedName>
</protein>
<gene>
    <name evidence="1" type="ORF">PHJA_000954100</name>
</gene>
<comment type="caution">
    <text evidence="1">The sequence shown here is derived from an EMBL/GenBank/DDBJ whole genome shotgun (WGS) entry which is preliminary data.</text>
</comment>
<sequence length="59" mass="6585">MKQFSLKSKGRLIKSNNGFFQQALQGDLGTLDSCLANELYLRTISVNVGMLESMNEKTD</sequence>
<name>A0A830BUN5_9LAMI</name>
<dbReference type="AlphaFoldDB" id="A0A830BUN5"/>
<dbReference type="Proteomes" id="UP000653305">
    <property type="component" value="Unassembled WGS sequence"/>
</dbReference>
<accession>A0A830BUN5</accession>
<dbReference type="EMBL" id="BMAC01000161">
    <property type="protein sequence ID" value="GFP88104.1"/>
    <property type="molecule type" value="Genomic_DNA"/>
</dbReference>
<reference evidence="1" key="1">
    <citation type="submission" date="2020-07" db="EMBL/GenBank/DDBJ databases">
        <title>Ethylene signaling mediates host invasion by parasitic plants.</title>
        <authorList>
            <person name="Yoshida S."/>
        </authorList>
    </citation>
    <scope>NUCLEOTIDE SEQUENCE</scope>
    <source>
        <strain evidence="1">Okayama</strain>
    </source>
</reference>
<keyword evidence="2" id="KW-1185">Reference proteome</keyword>
<organism evidence="1 2">
    <name type="scientific">Phtheirospermum japonicum</name>
    <dbReference type="NCBI Taxonomy" id="374723"/>
    <lineage>
        <taxon>Eukaryota</taxon>
        <taxon>Viridiplantae</taxon>
        <taxon>Streptophyta</taxon>
        <taxon>Embryophyta</taxon>
        <taxon>Tracheophyta</taxon>
        <taxon>Spermatophyta</taxon>
        <taxon>Magnoliopsida</taxon>
        <taxon>eudicotyledons</taxon>
        <taxon>Gunneridae</taxon>
        <taxon>Pentapetalae</taxon>
        <taxon>asterids</taxon>
        <taxon>lamiids</taxon>
        <taxon>Lamiales</taxon>
        <taxon>Orobanchaceae</taxon>
        <taxon>Orobanchaceae incertae sedis</taxon>
        <taxon>Phtheirospermum</taxon>
    </lineage>
</organism>